<feature type="domain" description="MurNAc-LAA" evidence="2">
    <location>
        <begin position="109"/>
        <end position="217"/>
    </location>
</feature>
<evidence type="ECO:0000259" key="2">
    <source>
        <dbReference type="SMART" id="SM00646"/>
    </source>
</evidence>
<dbReference type="OrthoDB" id="9806267at2"/>
<organism evidence="3 4">
    <name type="scientific">Jeotgalibacillus soli</name>
    <dbReference type="NCBI Taxonomy" id="889306"/>
    <lineage>
        <taxon>Bacteria</taxon>
        <taxon>Bacillati</taxon>
        <taxon>Bacillota</taxon>
        <taxon>Bacilli</taxon>
        <taxon>Bacillales</taxon>
        <taxon>Caryophanaceae</taxon>
        <taxon>Jeotgalibacillus</taxon>
    </lineage>
</organism>
<dbReference type="InterPro" id="IPR002508">
    <property type="entry name" value="MurNAc-LAA_cat"/>
</dbReference>
<dbReference type="GO" id="GO:0009253">
    <property type="term" value="P:peptidoglycan catabolic process"/>
    <property type="evidence" value="ECO:0007669"/>
    <property type="project" value="InterPro"/>
</dbReference>
<dbReference type="AlphaFoldDB" id="A0A0C2S2E6"/>
<comment type="caution">
    <text evidence="3">The sequence shown here is derived from an EMBL/GenBank/DDBJ whole genome shotgun (WGS) entry which is preliminary data.</text>
</comment>
<dbReference type="PANTHER" id="PTHR30404">
    <property type="entry name" value="N-ACETYLMURAMOYL-L-ALANINE AMIDASE"/>
    <property type="match status" value="1"/>
</dbReference>
<keyword evidence="1 3" id="KW-0378">Hydrolase</keyword>
<gene>
    <name evidence="3" type="ORF">KP78_16360</name>
</gene>
<reference evidence="3 4" key="1">
    <citation type="submission" date="2015-01" db="EMBL/GenBank/DDBJ databases">
        <title>Genome sequencing of Jeotgalibacillus soli.</title>
        <authorList>
            <person name="Goh K.M."/>
            <person name="Chan K.-G."/>
            <person name="Yaakop A.S."/>
            <person name="Ee R."/>
            <person name="Gan H.M."/>
            <person name="Chan C.S."/>
        </authorList>
    </citation>
    <scope>NUCLEOTIDE SEQUENCE [LARGE SCALE GENOMIC DNA]</scope>
    <source>
        <strain evidence="3 4">P9</strain>
    </source>
</reference>
<protein>
    <submittedName>
        <fullName evidence="3">N-acetylmuramoyl-L-alanine amidase</fullName>
        <ecNumber evidence="3">3.5.1.28</ecNumber>
    </submittedName>
</protein>
<proteinExistence type="predicted"/>
<evidence type="ECO:0000256" key="1">
    <source>
        <dbReference type="ARBA" id="ARBA00022801"/>
    </source>
</evidence>
<name>A0A0C2S2E6_9BACL</name>
<dbReference type="SUPFAM" id="SSF53187">
    <property type="entry name" value="Zn-dependent exopeptidases"/>
    <property type="match status" value="1"/>
</dbReference>
<dbReference type="Gene3D" id="3.40.630.40">
    <property type="entry name" value="Zn-dependent exopeptidases"/>
    <property type="match status" value="1"/>
</dbReference>
<dbReference type="SMART" id="SM00646">
    <property type="entry name" value="Ami_3"/>
    <property type="match status" value="1"/>
</dbReference>
<dbReference type="GO" id="GO:0008745">
    <property type="term" value="F:N-acetylmuramoyl-L-alanine amidase activity"/>
    <property type="evidence" value="ECO:0007669"/>
    <property type="project" value="UniProtKB-EC"/>
</dbReference>
<dbReference type="STRING" id="889306.KP78_16360"/>
<dbReference type="GO" id="GO:0030288">
    <property type="term" value="C:outer membrane-bounded periplasmic space"/>
    <property type="evidence" value="ECO:0007669"/>
    <property type="project" value="TreeGrafter"/>
</dbReference>
<dbReference type="InterPro" id="IPR050695">
    <property type="entry name" value="N-acetylmuramoyl_amidase_3"/>
</dbReference>
<dbReference type="PANTHER" id="PTHR30404:SF0">
    <property type="entry name" value="N-ACETYLMURAMOYL-L-ALANINE AMIDASE AMIC"/>
    <property type="match status" value="1"/>
</dbReference>
<dbReference type="Pfam" id="PF01520">
    <property type="entry name" value="Amidase_3"/>
    <property type="match status" value="1"/>
</dbReference>
<accession>A0A0C2S2E6</accession>
<dbReference type="RefSeq" id="WP_084219848.1">
    <property type="nucleotide sequence ID" value="NZ_JXRP01000013.1"/>
</dbReference>
<sequence length="378" mass="41272">MNFEKVSDNRLFKVYCPSYTSTPYFEDSSGDYGNGGSVGSPPTFNSGGAKVFLDAGHGGSDSGAIGHGLLEKNVNLSITRLVGSILESRGANVYYRRISDTFLSLDGIVNMANSSGADLFISIHANAQANSAVRGTECFTYAATQSTRNLAASISASMANAVGTLNRGAKVDNFRIITYTNMPAVLVETGFLTNSSDAQFLRNRQGTIALAIADEITNYLNLSDSPEPAPDPDPIDRVEKEQEAREKQFNLLRDLFPILREVDFPSLRVSNSVTLTVPPISRVQPSITFSESMQTMNESKYTINISDGDFSVENADLLDMLDAIDSDDDIIHRTRTMHLPISELPGIANIPFVLFGNLRFPLNDSFSMMPIIRALRFF</sequence>
<keyword evidence="4" id="KW-1185">Reference proteome</keyword>
<dbReference type="EC" id="3.5.1.28" evidence="3"/>
<dbReference type="Proteomes" id="UP000031938">
    <property type="component" value="Unassembled WGS sequence"/>
</dbReference>
<evidence type="ECO:0000313" key="4">
    <source>
        <dbReference type="Proteomes" id="UP000031938"/>
    </source>
</evidence>
<evidence type="ECO:0000313" key="3">
    <source>
        <dbReference type="EMBL" id="KIL48189.1"/>
    </source>
</evidence>
<dbReference type="CDD" id="cd02696">
    <property type="entry name" value="MurNAc-LAA"/>
    <property type="match status" value="1"/>
</dbReference>
<dbReference type="EMBL" id="JXRP01000013">
    <property type="protein sequence ID" value="KIL48189.1"/>
    <property type="molecule type" value="Genomic_DNA"/>
</dbReference>
<dbReference type="PATRIC" id="fig|889306.3.peg.1643"/>